<organism evidence="1">
    <name type="scientific">Zea mays</name>
    <name type="common">Maize</name>
    <dbReference type="NCBI Taxonomy" id="4577"/>
    <lineage>
        <taxon>Eukaryota</taxon>
        <taxon>Viridiplantae</taxon>
        <taxon>Streptophyta</taxon>
        <taxon>Embryophyta</taxon>
        <taxon>Tracheophyta</taxon>
        <taxon>Spermatophyta</taxon>
        <taxon>Magnoliopsida</taxon>
        <taxon>Liliopsida</taxon>
        <taxon>Poales</taxon>
        <taxon>Poaceae</taxon>
        <taxon>PACMAD clade</taxon>
        <taxon>Panicoideae</taxon>
        <taxon>Andropogonodae</taxon>
        <taxon>Andropogoneae</taxon>
        <taxon>Tripsacinae</taxon>
        <taxon>Zea</taxon>
    </lineage>
</organism>
<dbReference type="InParanoid" id="A0A1D6EGE4"/>
<sequence>MPADKAPGLELKDALMVTPASSVEELEKLYSFAVSGSPEEKLAASKILCGASLLRGWNIQEHVVQMVLKLLSTFLPLDSGSEGRYVQHMPMLHALVSGISSIDTVHILSLYGLEFSVIANSPLRIDLSCVLDHVVSELTAFLRKVLAYSS</sequence>
<dbReference type="EMBL" id="CM007648">
    <property type="protein sequence ID" value="ONM19240.1"/>
    <property type="molecule type" value="Genomic_DNA"/>
</dbReference>
<dbReference type="GO" id="GO:2000762">
    <property type="term" value="P:regulation of phenylpropanoid metabolic process"/>
    <property type="evidence" value="ECO:0007669"/>
    <property type="project" value="InterPro"/>
</dbReference>
<evidence type="ECO:0000313" key="1">
    <source>
        <dbReference type="EMBL" id="ONM19240.1"/>
    </source>
</evidence>
<gene>
    <name evidence="1" type="ORF">ZEAMMB73_Zm00001d004580</name>
</gene>
<name>A0A1D6EGE4_MAIZE</name>
<dbReference type="AlphaFoldDB" id="A0A1D6EGE4"/>
<accession>A0A1D6EGE4</accession>
<reference evidence="1" key="1">
    <citation type="submission" date="2015-12" db="EMBL/GenBank/DDBJ databases">
        <title>Update maize B73 reference genome by single molecule sequencing technologies.</title>
        <authorList>
            <consortium name="Maize Genome Sequencing Project"/>
            <person name="Ware D."/>
        </authorList>
    </citation>
    <scope>NUCLEOTIDE SEQUENCE [LARGE SCALE GENOMIC DNA]</scope>
    <source>
        <tissue evidence="1">Seedling</tissue>
    </source>
</reference>
<dbReference type="STRING" id="4577.A0A1D6EGE4"/>
<dbReference type="InterPro" id="IPR039638">
    <property type="entry name" value="MED33A/B"/>
</dbReference>
<dbReference type="GO" id="GO:0016592">
    <property type="term" value="C:mediator complex"/>
    <property type="evidence" value="ECO:0007669"/>
    <property type="project" value="InterPro"/>
</dbReference>
<proteinExistence type="predicted"/>
<protein>
    <submittedName>
        <fullName evidence="1">Mediator of RNA polymerase II transcription subunit 33B</fullName>
    </submittedName>
</protein>
<dbReference type="PANTHER" id="PTHR33739:SF10">
    <property type="entry name" value="OS05G0312000 PROTEIN"/>
    <property type="match status" value="1"/>
</dbReference>
<dbReference type="PANTHER" id="PTHR33739">
    <property type="entry name" value="OS07G0681500 PROTEIN"/>
    <property type="match status" value="1"/>
</dbReference>